<evidence type="ECO:0000259" key="1">
    <source>
        <dbReference type="Pfam" id="PF02602"/>
    </source>
</evidence>
<dbReference type="CDD" id="cd06578">
    <property type="entry name" value="HemD"/>
    <property type="match status" value="1"/>
</dbReference>
<dbReference type="Pfam" id="PF02602">
    <property type="entry name" value="HEM4"/>
    <property type="match status" value="1"/>
</dbReference>
<protein>
    <submittedName>
        <fullName evidence="2">Uroporphyrinogen-III synthase</fullName>
    </submittedName>
</protein>
<feature type="domain" description="Tetrapyrrole biosynthesis uroporphyrinogen III synthase" evidence="1">
    <location>
        <begin position="36"/>
        <end position="231"/>
    </location>
</feature>
<dbReference type="OrthoDB" id="7204250at2"/>
<name>A0A1G8R512_9RHOB</name>
<dbReference type="Gene3D" id="3.40.50.10090">
    <property type="match status" value="2"/>
</dbReference>
<proteinExistence type="predicted"/>
<dbReference type="AlphaFoldDB" id="A0A1G8R512"/>
<dbReference type="RefSeq" id="WP_093153041.1">
    <property type="nucleotide sequence ID" value="NZ_FNEK01000012.1"/>
</dbReference>
<dbReference type="GO" id="GO:0033014">
    <property type="term" value="P:tetrapyrrole biosynthetic process"/>
    <property type="evidence" value="ECO:0007669"/>
    <property type="project" value="InterPro"/>
</dbReference>
<reference evidence="2 3" key="1">
    <citation type="submission" date="2016-10" db="EMBL/GenBank/DDBJ databases">
        <authorList>
            <person name="de Groot N.N."/>
        </authorList>
    </citation>
    <scope>NUCLEOTIDE SEQUENCE [LARGE SCALE GENOMIC DNA]</scope>
    <source>
        <strain evidence="2 3">DSM 25294</strain>
    </source>
</reference>
<evidence type="ECO:0000313" key="2">
    <source>
        <dbReference type="EMBL" id="SDJ12057.1"/>
    </source>
</evidence>
<dbReference type="Proteomes" id="UP000199382">
    <property type="component" value="Unassembled WGS sequence"/>
</dbReference>
<dbReference type="InterPro" id="IPR003754">
    <property type="entry name" value="4pyrrol_synth_uPrphyn_synth"/>
</dbReference>
<evidence type="ECO:0000313" key="3">
    <source>
        <dbReference type="Proteomes" id="UP000199382"/>
    </source>
</evidence>
<dbReference type="InterPro" id="IPR036108">
    <property type="entry name" value="4pyrrol_syn_uPrphyn_synt_sf"/>
</dbReference>
<gene>
    <name evidence="2" type="ORF">SAMN04488026_101259</name>
</gene>
<sequence length="244" mass="26313">MAGKVNLRDTTLLLTRPEPASRRFSRQVEEVIGIFAKTLIAPLFEIVPLEIVSPPGLNEEIAFTSENGVRALSLHQEAGGRAAWCVGARTAERAQAEGYSVRTTKPTVKSLTEALIEDPSVTAIVHVTGQHRRGDLAETLREAGREARTLIVYDQRALPLRSEIHNILKKQTDIVAPVFSPRSADLLAGAVEHRKARIHLVAISDATAMAWSSRPGENVLIAPSPDAAGILSAMGSLFDAYPSA</sequence>
<dbReference type="EMBL" id="FNEK01000012">
    <property type="protein sequence ID" value="SDJ12057.1"/>
    <property type="molecule type" value="Genomic_DNA"/>
</dbReference>
<keyword evidence="3" id="KW-1185">Reference proteome</keyword>
<dbReference type="SUPFAM" id="SSF69618">
    <property type="entry name" value="HemD-like"/>
    <property type="match status" value="1"/>
</dbReference>
<organism evidence="2 3">
    <name type="scientific">Aliiruegeria lutimaris</name>
    <dbReference type="NCBI Taxonomy" id="571298"/>
    <lineage>
        <taxon>Bacteria</taxon>
        <taxon>Pseudomonadati</taxon>
        <taxon>Pseudomonadota</taxon>
        <taxon>Alphaproteobacteria</taxon>
        <taxon>Rhodobacterales</taxon>
        <taxon>Roseobacteraceae</taxon>
        <taxon>Aliiruegeria</taxon>
    </lineage>
</organism>
<dbReference type="GO" id="GO:0004852">
    <property type="term" value="F:uroporphyrinogen-III synthase activity"/>
    <property type="evidence" value="ECO:0007669"/>
    <property type="project" value="InterPro"/>
</dbReference>
<accession>A0A1G8R512</accession>
<dbReference type="STRING" id="571298.SAMN04488026_101259"/>